<evidence type="ECO:0000313" key="2">
    <source>
        <dbReference type="EMBL" id="MBJ7600240.1"/>
    </source>
</evidence>
<keyword evidence="1" id="KW-0472">Membrane</keyword>
<protein>
    <submittedName>
        <fullName evidence="2">Uncharacterized protein</fullName>
    </submittedName>
</protein>
<name>A0A934KDM8_9BACT</name>
<evidence type="ECO:0000256" key="1">
    <source>
        <dbReference type="SAM" id="Phobius"/>
    </source>
</evidence>
<keyword evidence="1" id="KW-1133">Transmembrane helix</keyword>
<dbReference type="AlphaFoldDB" id="A0A934KDM8"/>
<dbReference type="Proteomes" id="UP000612893">
    <property type="component" value="Unassembled WGS sequence"/>
</dbReference>
<reference evidence="2" key="1">
    <citation type="submission" date="2020-10" db="EMBL/GenBank/DDBJ databases">
        <title>Ca. Dormibacterota MAGs.</title>
        <authorList>
            <person name="Montgomery K."/>
        </authorList>
    </citation>
    <scope>NUCLEOTIDE SEQUENCE [LARGE SCALE GENOMIC DNA]</scope>
    <source>
        <strain evidence="2">SC8812_S17_10</strain>
    </source>
</reference>
<accession>A0A934KDM8</accession>
<organism evidence="2 3">
    <name type="scientific">Candidatus Nephthysia bennettiae</name>
    <dbReference type="NCBI Taxonomy" id="3127016"/>
    <lineage>
        <taxon>Bacteria</taxon>
        <taxon>Bacillati</taxon>
        <taxon>Candidatus Dormiibacterota</taxon>
        <taxon>Candidatus Dormibacteria</taxon>
        <taxon>Candidatus Dormibacterales</taxon>
        <taxon>Candidatus Dormibacteraceae</taxon>
        <taxon>Candidatus Nephthysia</taxon>
    </lineage>
</organism>
<sequence>MILCALGYAIAQLSSFGTWFTDGRPGIGVFVLASILAALSVTGAAAWVLVRSWRPAPLR</sequence>
<dbReference type="EMBL" id="JAEKNR010000196">
    <property type="protein sequence ID" value="MBJ7600240.1"/>
    <property type="molecule type" value="Genomic_DNA"/>
</dbReference>
<comment type="caution">
    <text evidence="2">The sequence shown here is derived from an EMBL/GenBank/DDBJ whole genome shotgun (WGS) entry which is preliminary data.</text>
</comment>
<gene>
    <name evidence="2" type="ORF">JF922_19475</name>
</gene>
<feature type="transmembrane region" description="Helical" evidence="1">
    <location>
        <begin position="27"/>
        <end position="50"/>
    </location>
</feature>
<evidence type="ECO:0000313" key="3">
    <source>
        <dbReference type="Proteomes" id="UP000612893"/>
    </source>
</evidence>
<proteinExistence type="predicted"/>
<keyword evidence="3" id="KW-1185">Reference proteome</keyword>
<keyword evidence="1" id="KW-0812">Transmembrane</keyword>